<name>A0A9W7CAK7_9STRA</name>
<keyword evidence="2" id="KW-0472">Membrane</keyword>
<feature type="transmembrane region" description="Helical" evidence="2">
    <location>
        <begin position="122"/>
        <end position="142"/>
    </location>
</feature>
<reference evidence="3" key="1">
    <citation type="submission" date="2022-07" db="EMBL/GenBank/DDBJ databases">
        <title>Genome analysis of Parmales, a sister group of diatoms, reveals the evolutionary specialization of diatoms from phago-mixotrophs to photoautotrophs.</title>
        <authorList>
            <person name="Ban H."/>
            <person name="Sato S."/>
            <person name="Yoshikawa S."/>
            <person name="Kazumasa Y."/>
            <person name="Nakamura Y."/>
            <person name="Ichinomiya M."/>
            <person name="Saitoh K."/>
            <person name="Sato N."/>
            <person name="Blanc-Mathieu R."/>
            <person name="Endo H."/>
            <person name="Kuwata A."/>
            <person name="Ogata H."/>
        </authorList>
    </citation>
    <scope>NUCLEOTIDE SEQUENCE</scope>
</reference>
<keyword evidence="2" id="KW-0812">Transmembrane</keyword>
<organism evidence="3 4">
    <name type="scientific">Triparma retinervis</name>
    <dbReference type="NCBI Taxonomy" id="2557542"/>
    <lineage>
        <taxon>Eukaryota</taxon>
        <taxon>Sar</taxon>
        <taxon>Stramenopiles</taxon>
        <taxon>Ochrophyta</taxon>
        <taxon>Bolidophyceae</taxon>
        <taxon>Parmales</taxon>
        <taxon>Triparmaceae</taxon>
        <taxon>Triparma</taxon>
    </lineage>
</organism>
<dbReference type="Proteomes" id="UP001165082">
    <property type="component" value="Unassembled WGS sequence"/>
</dbReference>
<protein>
    <submittedName>
        <fullName evidence="3">Uncharacterized protein</fullName>
    </submittedName>
</protein>
<dbReference type="OrthoDB" id="186437at2759"/>
<feature type="transmembrane region" description="Helical" evidence="2">
    <location>
        <begin position="25"/>
        <end position="48"/>
    </location>
</feature>
<keyword evidence="2" id="KW-1133">Transmembrane helix</keyword>
<evidence type="ECO:0000256" key="2">
    <source>
        <dbReference type="SAM" id="Phobius"/>
    </source>
</evidence>
<gene>
    <name evidence="3" type="ORF">TrRE_jg10092</name>
</gene>
<feature type="region of interest" description="Disordered" evidence="1">
    <location>
        <begin position="201"/>
        <end position="223"/>
    </location>
</feature>
<evidence type="ECO:0000313" key="4">
    <source>
        <dbReference type="Proteomes" id="UP001165082"/>
    </source>
</evidence>
<evidence type="ECO:0000256" key="1">
    <source>
        <dbReference type="SAM" id="MobiDB-lite"/>
    </source>
</evidence>
<proteinExistence type="predicted"/>
<feature type="compositionally biased region" description="Basic and acidic residues" evidence="1">
    <location>
        <begin position="201"/>
        <end position="211"/>
    </location>
</feature>
<sequence length="237" mass="25425">MLSADANALVATQQQTLNALRMKEITLFSSQLGSLAAVSSFLSANAFLGLTQTMNYVGTSAFQKTVVVAYFLFASVGFGACLTAAVCSSFVVIWGTQKAFRGRPDHLGRNVSKMYMYRRKMVRLLIIGVLANLLMGALLQVAKSHETGEGTFKALSGAVCTFFVGLCVSTCREVHGEFKLEKNYSWDQGGLAIFWGGEEGGRRGSGGERKGSTGGDGYYQNLGENQGLKEPILDLGV</sequence>
<accession>A0A9W7CAK7</accession>
<evidence type="ECO:0000313" key="3">
    <source>
        <dbReference type="EMBL" id="GMI05178.1"/>
    </source>
</evidence>
<comment type="caution">
    <text evidence="3">The sequence shown here is derived from an EMBL/GenBank/DDBJ whole genome shotgun (WGS) entry which is preliminary data.</text>
</comment>
<keyword evidence="4" id="KW-1185">Reference proteome</keyword>
<dbReference type="AlphaFoldDB" id="A0A9W7CAK7"/>
<dbReference type="EMBL" id="BRXZ01000104">
    <property type="protein sequence ID" value="GMI05178.1"/>
    <property type="molecule type" value="Genomic_DNA"/>
</dbReference>
<feature type="transmembrane region" description="Helical" evidence="2">
    <location>
        <begin position="154"/>
        <end position="171"/>
    </location>
</feature>
<feature type="transmembrane region" description="Helical" evidence="2">
    <location>
        <begin position="68"/>
        <end position="94"/>
    </location>
</feature>